<evidence type="ECO:0000256" key="3">
    <source>
        <dbReference type="HAMAP-Rule" id="MF_02119"/>
    </source>
</evidence>
<keyword evidence="5" id="KW-0436">Ligase</keyword>
<keyword evidence="1 3" id="KW-0808">Transferase</keyword>
<dbReference type="Proteomes" id="UP001342826">
    <property type="component" value="Unassembled WGS sequence"/>
</dbReference>
<keyword evidence="2 3" id="KW-0012">Acyltransferase</keyword>
<dbReference type="InterPro" id="IPR045864">
    <property type="entry name" value="aa-tRNA-synth_II/BPL/LPL"/>
</dbReference>
<accession>A0ABU6P3G8</accession>
<sequence length="287" mass="32293">MDIFEFGNSLIDQQTWRIIDQSTLGPDFDARQSFAIDDTLCASTGKGMSPAVMRSWIHHNTIVLGIQDTKLPFLKEGIEYLKTEGYKVIVRNSGGLAVVLDETVLNISLIFPDVEKGININRGYDAMLFLIQELLADYNIKVEAYEIIGSYCPGSYDLSVDGKKFAGISQRRVRNGVAVQVYLCVAGSGAERAELIGQFYDKSLKNTETKFIFPKIIPSTMASLSELIAEPITVQQLMLKLLNILKNHSDTMYSSSLTPEEQELLRENLIKIYERNNKVFEEKETEL</sequence>
<keyword evidence="6" id="KW-1185">Reference proteome</keyword>
<evidence type="ECO:0000256" key="1">
    <source>
        <dbReference type="ARBA" id="ARBA00022679"/>
    </source>
</evidence>
<dbReference type="InterPro" id="IPR050664">
    <property type="entry name" value="Octanoyltrans_LipM/LipL"/>
</dbReference>
<name>A0ABU6P3G8_9BACI</name>
<feature type="active site" description="Acyl-thioester intermediate" evidence="3">
    <location>
        <position position="152"/>
    </location>
</feature>
<evidence type="ECO:0000313" key="5">
    <source>
        <dbReference type="EMBL" id="MED4403831.1"/>
    </source>
</evidence>
<feature type="site" description="Lowers pKa of active site Cys" evidence="3">
    <location>
        <position position="164"/>
    </location>
</feature>
<comment type="miscellaneous">
    <text evidence="3">The reaction proceeds via a thioester-linked acyl-enzyme intermediate.</text>
</comment>
<gene>
    <name evidence="3" type="primary">lipL</name>
    <name evidence="5" type="ORF">P9271_21260</name>
</gene>
<dbReference type="Gene3D" id="3.30.930.10">
    <property type="entry name" value="Bira Bifunctional Protein, Domain 2"/>
    <property type="match status" value="1"/>
</dbReference>
<dbReference type="RefSeq" id="WP_066230805.1">
    <property type="nucleotide sequence ID" value="NZ_JARTFQ010000009.1"/>
</dbReference>
<dbReference type="Pfam" id="PF21948">
    <property type="entry name" value="LplA-B_cat"/>
    <property type="match status" value="1"/>
</dbReference>
<comment type="function">
    <text evidence="3">Catalyzes the amidotransfer (transamidation) of the octanoyl moiety from octanoyl-GcvH to the lipoyl domain of the E2 subunit of lipoate-dependent enzymes.</text>
</comment>
<comment type="caution">
    <text evidence="5">The sequence shown here is derived from an EMBL/GenBank/DDBJ whole genome shotgun (WGS) entry which is preliminary data.</text>
</comment>
<dbReference type="PANTHER" id="PTHR43679:SF2">
    <property type="entry name" value="OCTANOYL-[GCVH]:PROTEIN N-OCTANOYLTRANSFERASE"/>
    <property type="match status" value="1"/>
</dbReference>
<comment type="catalytic activity">
    <reaction evidence="3">
        <text>N(6)-octanoyl-L-lysyl-[glycine-cleavage complex H protein] + L-lysyl-[lipoyl-carrier protein] = N(6)-octanoyl-L-lysyl-[lipoyl-carrier protein] + L-lysyl-[glycine-cleavage complex H protein]</text>
        <dbReference type="Rhea" id="RHEA:20213"/>
        <dbReference type="Rhea" id="RHEA-COMP:10500"/>
        <dbReference type="Rhea" id="RHEA-COMP:10501"/>
        <dbReference type="Rhea" id="RHEA-COMP:10503"/>
        <dbReference type="Rhea" id="RHEA-COMP:10504"/>
        <dbReference type="ChEBI" id="CHEBI:29969"/>
        <dbReference type="ChEBI" id="CHEBI:78809"/>
        <dbReference type="EC" id="2.3.1.204"/>
    </reaction>
</comment>
<dbReference type="EMBL" id="JARTFS010000020">
    <property type="protein sequence ID" value="MED4403831.1"/>
    <property type="molecule type" value="Genomic_DNA"/>
</dbReference>
<dbReference type="HAMAP" id="MF_02119">
    <property type="entry name" value="LipL"/>
    <property type="match status" value="1"/>
</dbReference>
<dbReference type="InterPro" id="IPR024897">
    <property type="entry name" value="LipL"/>
</dbReference>
<comment type="similarity">
    <text evidence="3">Belongs to the octanoyltransferase LipL family.</text>
</comment>
<reference evidence="5 6" key="1">
    <citation type="submission" date="2023-03" db="EMBL/GenBank/DDBJ databases">
        <title>Bacillus Genome Sequencing.</title>
        <authorList>
            <person name="Dunlap C."/>
        </authorList>
    </citation>
    <scope>NUCLEOTIDE SEQUENCE [LARGE SCALE GENOMIC DNA]</scope>
    <source>
        <strain evidence="5 6">NRS-1717</strain>
    </source>
</reference>
<evidence type="ECO:0000256" key="2">
    <source>
        <dbReference type="ARBA" id="ARBA00023315"/>
    </source>
</evidence>
<proteinExistence type="inferred from homology"/>
<dbReference type="SUPFAM" id="SSF55681">
    <property type="entry name" value="Class II aaRS and biotin synthetases"/>
    <property type="match status" value="1"/>
</dbReference>
<comment type="pathway">
    <text evidence="3">Protein modification; protein lipoylation via endogenous pathway; protein N(6)-(lipoyl)lysine from octanoyl-[acyl-carrier-protein].</text>
</comment>
<feature type="domain" description="BPL/LPL catalytic" evidence="4">
    <location>
        <begin position="47"/>
        <end position="232"/>
    </location>
</feature>
<dbReference type="GeneID" id="301141605"/>
<evidence type="ECO:0000259" key="4">
    <source>
        <dbReference type="PROSITE" id="PS51733"/>
    </source>
</evidence>
<dbReference type="PANTHER" id="PTHR43679">
    <property type="entry name" value="OCTANOYLTRANSFERASE LIPM-RELATED"/>
    <property type="match status" value="1"/>
</dbReference>
<dbReference type="InterPro" id="IPR004143">
    <property type="entry name" value="BPL_LPL_catalytic"/>
</dbReference>
<dbReference type="EC" id="2.3.1.204" evidence="3"/>
<protein>
    <recommendedName>
        <fullName evidence="3">Octanoyl-[GcvH]:protein N-octanoyltransferase</fullName>
        <ecNumber evidence="3">2.3.1.204</ecNumber>
    </recommendedName>
    <alternativeName>
        <fullName evidence="3">Octanoyl-[GcvH]:E2 amidotransferase</fullName>
    </alternativeName>
</protein>
<dbReference type="PROSITE" id="PS51733">
    <property type="entry name" value="BPL_LPL_CATALYTIC"/>
    <property type="match status" value="1"/>
</dbReference>
<dbReference type="GO" id="GO:0016874">
    <property type="term" value="F:ligase activity"/>
    <property type="evidence" value="ECO:0007669"/>
    <property type="project" value="UniProtKB-KW"/>
</dbReference>
<evidence type="ECO:0000313" key="6">
    <source>
        <dbReference type="Proteomes" id="UP001342826"/>
    </source>
</evidence>
<organism evidence="5 6">
    <name type="scientific">Metabacillus fastidiosus</name>
    <dbReference type="NCBI Taxonomy" id="1458"/>
    <lineage>
        <taxon>Bacteria</taxon>
        <taxon>Bacillati</taxon>
        <taxon>Bacillota</taxon>
        <taxon>Bacilli</taxon>
        <taxon>Bacillales</taxon>
        <taxon>Bacillaceae</taxon>
        <taxon>Metabacillus</taxon>
    </lineage>
</organism>
<dbReference type="CDD" id="cd16443">
    <property type="entry name" value="LplA"/>
    <property type="match status" value="1"/>
</dbReference>